<organism evidence="2 3">
    <name type="scientific">Blepharisma stoltei</name>
    <dbReference type="NCBI Taxonomy" id="1481888"/>
    <lineage>
        <taxon>Eukaryota</taxon>
        <taxon>Sar</taxon>
        <taxon>Alveolata</taxon>
        <taxon>Ciliophora</taxon>
        <taxon>Postciliodesmatophora</taxon>
        <taxon>Heterotrichea</taxon>
        <taxon>Heterotrichida</taxon>
        <taxon>Blepharismidae</taxon>
        <taxon>Blepharisma</taxon>
    </lineage>
</organism>
<dbReference type="EMBL" id="CAJZBQ010000053">
    <property type="protein sequence ID" value="CAG9331413.1"/>
    <property type="molecule type" value="Genomic_DNA"/>
</dbReference>
<gene>
    <name evidence="2" type="ORF">BSTOLATCC_MIC53483</name>
</gene>
<keyword evidence="1" id="KW-0732">Signal</keyword>
<dbReference type="AlphaFoldDB" id="A0AAU9JUH9"/>
<feature type="chain" id="PRO_5043840839" description="Dickkopf N-terminal cysteine-rich domain-containing protein" evidence="1">
    <location>
        <begin position="22"/>
        <end position="378"/>
    </location>
</feature>
<evidence type="ECO:0000313" key="3">
    <source>
        <dbReference type="Proteomes" id="UP001162131"/>
    </source>
</evidence>
<protein>
    <recommendedName>
        <fullName evidence="4">Dickkopf N-terminal cysteine-rich domain-containing protein</fullName>
    </recommendedName>
</protein>
<evidence type="ECO:0008006" key="4">
    <source>
        <dbReference type="Google" id="ProtNLM"/>
    </source>
</evidence>
<evidence type="ECO:0000313" key="2">
    <source>
        <dbReference type="EMBL" id="CAG9331413.1"/>
    </source>
</evidence>
<sequence length="378" mass="41543">MERKIIRALLAFALLLCLSSAIKDIQCTKYTCKTSSQNFDPLTCAYLDNSSNTYYAQACAKSTDDCFQVQGFNYSCGPTYTSGISFPGEECKSANDCHSLYTAGCKDGICVGSAEGQDCNSSRSCEPNFYCQLTLNICKPLIKIGETGCLNDYECVNNAACNVTDINNPSLNTCYPWHSFGVHDPVGGCESGISALCPYNYCQENSDTNFYCTDLLSSPVTPASQCDINSSDNCQSTSDPFFTPPFSIKGTCSCGLNSQGNANCQIFPGDLPYQAYLKQLNKWNSSEHITKCNTMRRFHKNCVKTYWSKKESDAFSFYQVQNSMYSQIQGSESCVLDAFALNYVRAKDEYNGGDDDNDDNNSGAKEICISMLILIAIS</sequence>
<feature type="signal peptide" evidence="1">
    <location>
        <begin position="1"/>
        <end position="21"/>
    </location>
</feature>
<reference evidence="2" key="1">
    <citation type="submission" date="2021-09" db="EMBL/GenBank/DDBJ databases">
        <authorList>
            <consortium name="AG Swart"/>
            <person name="Singh M."/>
            <person name="Singh A."/>
            <person name="Seah K."/>
            <person name="Emmerich C."/>
        </authorList>
    </citation>
    <scope>NUCLEOTIDE SEQUENCE</scope>
    <source>
        <strain evidence="2">ATCC30299</strain>
    </source>
</reference>
<dbReference type="Proteomes" id="UP001162131">
    <property type="component" value="Unassembled WGS sequence"/>
</dbReference>
<evidence type="ECO:0000256" key="1">
    <source>
        <dbReference type="SAM" id="SignalP"/>
    </source>
</evidence>
<proteinExistence type="predicted"/>
<accession>A0AAU9JUH9</accession>
<keyword evidence="3" id="KW-1185">Reference proteome</keyword>
<comment type="caution">
    <text evidence="2">The sequence shown here is derived from an EMBL/GenBank/DDBJ whole genome shotgun (WGS) entry which is preliminary data.</text>
</comment>
<name>A0AAU9JUH9_9CILI</name>